<evidence type="ECO:0000256" key="1">
    <source>
        <dbReference type="PROSITE-ProRule" id="PRU00781"/>
    </source>
</evidence>
<comment type="caution">
    <text evidence="5">The sequence shown here is derived from an EMBL/GenBank/DDBJ whole genome shotgun (WGS) entry which is preliminary data.</text>
</comment>
<feature type="compositionally biased region" description="Polar residues" evidence="2">
    <location>
        <begin position="599"/>
        <end position="612"/>
    </location>
</feature>
<dbReference type="PANTHER" id="PTHR23086">
    <property type="entry name" value="PHOSPHATIDYLINOSITOL-4-PHOSPHATE 5-KINASE"/>
    <property type="match status" value="1"/>
</dbReference>
<dbReference type="CDD" id="cd17301">
    <property type="entry name" value="PIPKc_PIP5KI"/>
    <property type="match status" value="1"/>
</dbReference>
<dbReference type="InterPro" id="IPR027483">
    <property type="entry name" value="PInositol-4-P-4/5-kinase_C_sf"/>
</dbReference>
<keyword evidence="3" id="KW-1133">Transmembrane helix</keyword>
<dbReference type="InterPro" id="IPR002498">
    <property type="entry name" value="PInositol-4-P-4/5-kinase_core"/>
</dbReference>
<proteinExistence type="predicted"/>
<feature type="compositionally biased region" description="Low complexity" evidence="2">
    <location>
        <begin position="559"/>
        <end position="571"/>
    </location>
</feature>
<dbReference type="Proteomes" id="UP000663834">
    <property type="component" value="Unassembled WGS sequence"/>
</dbReference>
<dbReference type="Pfam" id="PF01504">
    <property type="entry name" value="PIP5K"/>
    <property type="match status" value="1"/>
</dbReference>
<dbReference type="PANTHER" id="PTHR23086:SF101">
    <property type="entry name" value="LP03320P-RELATED"/>
    <property type="match status" value="1"/>
</dbReference>
<accession>A0A815XHE0</accession>
<dbReference type="Gene3D" id="3.30.800.10">
    <property type="entry name" value="Phosphatidylinositol Phosphate Kinase II Beta"/>
    <property type="match status" value="1"/>
</dbReference>
<keyword evidence="3" id="KW-0812">Transmembrane</keyword>
<keyword evidence="1" id="KW-0418">Kinase</keyword>
<protein>
    <recommendedName>
        <fullName evidence="4">PIPK domain-containing protein</fullName>
    </recommendedName>
</protein>
<feature type="region of interest" description="Disordered" evidence="2">
    <location>
        <begin position="536"/>
        <end position="576"/>
    </location>
</feature>
<organism evidence="5 6">
    <name type="scientific">Rotaria magnacalcarata</name>
    <dbReference type="NCBI Taxonomy" id="392030"/>
    <lineage>
        <taxon>Eukaryota</taxon>
        <taxon>Metazoa</taxon>
        <taxon>Spiralia</taxon>
        <taxon>Gnathifera</taxon>
        <taxon>Rotifera</taxon>
        <taxon>Eurotatoria</taxon>
        <taxon>Bdelloidea</taxon>
        <taxon>Philodinida</taxon>
        <taxon>Philodinidae</taxon>
        <taxon>Rotaria</taxon>
    </lineage>
</organism>
<keyword evidence="1" id="KW-0547">Nucleotide-binding</keyword>
<keyword evidence="1" id="KW-0808">Transferase</keyword>
<evidence type="ECO:0000256" key="3">
    <source>
        <dbReference type="SAM" id="Phobius"/>
    </source>
</evidence>
<dbReference type="AlphaFoldDB" id="A0A815XHE0"/>
<evidence type="ECO:0000313" key="5">
    <source>
        <dbReference type="EMBL" id="CAF1557718.1"/>
    </source>
</evidence>
<feature type="compositionally biased region" description="Polar residues" evidence="2">
    <location>
        <begin position="536"/>
        <end position="545"/>
    </location>
</feature>
<evidence type="ECO:0000313" key="6">
    <source>
        <dbReference type="Proteomes" id="UP000663834"/>
    </source>
</evidence>
<keyword evidence="1" id="KW-0067">ATP-binding</keyword>
<sequence length="924" mass="104942">MSSIAQSVQVHIDPTEDEDADGVDIGKKHKLGHLRVDMQGNVTFKRLPITQLVEALQLGIQYTVGGLQAKAAHDVLYQDFLTVEIIHFPKEGTKTTPAHHFNDFTIRSYAPVAFRHFRELFNIKPDEFLYSICKPLRELKNPGASGSLFYLTSDDEFILKTVQKKEAEFLKCLLPGYYMNVTQNPRTLLPKFFGLYCYQGDNKNIRITVMNNLIPSYLQMHETYDLKGSTYRRRANSAERRKDSPTWKDLDFMERHPDGLLLDVETYNALAKTVQRDCRVLESFRIMDYSFLIGVHHVGASTESGGDRATANLMLTPSEQTSVQPKRMMYSTPMDTIQVEFDEHNKPDDHLVKSGGIPARTAQGQRLLLYVGIIDILQSYHIRKKLEHTFKSVLTDGNQISVTNPSFYSERFQRFLFSTVFKKATPNLSENPISLRESPVKRRSRLSKMLQTPEPDKEIIQTPTIMRNTRDGANTSPMARRSFEITPFHLHQSAASSPKPTANTKAYRNNMPLYASPTSSAGTRVANSYITSYCSSPPSTHTNTFIRRPDTENNKHDSSTTIYSSSHQSDSLYNEPTKRHAAKIVTTSFNHRMKKMHSPSYNRKATRTSSIHQDQDDQVPRQILLPIGGGIVGKLASSATNISYHDSCLQPSPKHRNPSGSVIHDEMASSEHVSIVNERIHGVKLRHRRAEGQATLSFYDNFSDDENKNTVSKWTIVRQRLPDILALSETYKPGSARAQLVLLVALMNKQANDLIEESNPSKINDHSNAISYVVPSNVIIDISGRSRLICLKRIPSQQMIHVDVNGLSFSIPTRQFIVAVSRGYAHETAARYCPPAIRDMLIDLSKTKIVEDRQQYRRAQLKKRLGKILFFSIFTFIIVMMLALMFCAADTMFKLDSFNNTLTYMPIQRKVLKQIDEIFSIKTQ</sequence>
<name>A0A815XHE0_9BILA</name>
<dbReference type="GO" id="GO:0046854">
    <property type="term" value="P:phosphatidylinositol phosphate biosynthetic process"/>
    <property type="evidence" value="ECO:0007669"/>
    <property type="project" value="TreeGrafter"/>
</dbReference>
<dbReference type="EMBL" id="CAJNOW010009249">
    <property type="protein sequence ID" value="CAF1557718.1"/>
    <property type="molecule type" value="Genomic_DNA"/>
</dbReference>
<dbReference type="InterPro" id="IPR023610">
    <property type="entry name" value="PInositol-4/5-P-5/4-kinase"/>
</dbReference>
<evidence type="ECO:0000256" key="2">
    <source>
        <dbReference type="SAM" id="MobiDB-lite"/>
    </source>
</evidence>
<dbReference type="PROSITE" id="PS51455">
    <property type="entry name" value="PIPK"/>
    <property type="match status" value="1"/>
</dbReference>
<feature type="domain" description="PIPK" evidence="4">
    <location>
        <begin position="48"/>
        <end position="420"/>
    </location>
</feature>
<dbReference type="GO" id="GO:0005524">
    <property type="term" value="F:ATP binding"/>
    <property type="evidence" value="ECO:0007669"/>
    <property type="project" value="UniProtKB-UniRule"/>
</dbReference>
<feature type="region of interest" description="Disordered" evidence="2">
    <location>
        <begin position="1"/>
        <end position="23"/>
    </location>
</feature>
<evidence type="ECO:0000259" key="4">
    <source>
        <dbReference type="PROSITE" id="PS51455"/>
    </source>
</evidence>
<reference evidence="5" key="1">
    <citation type="submission" date="2021-02" db="EMBL/GenBank/DDBJ databases">
        <authorList>
            <person name="Nowell W R."/>
        </authorList>
    </citation>
    <scope>NUCLEOTIDE SEQUENCE</scope>
</reference>
<dbReference type="SUPFAM" id="SSF56104">
    <property type="entry name" value="SAICAR synthase-like"/>
    <property type="match status" value="1"/>
</dbReference>
<feature type="transmembrane region" description="Helical" evidence="3">
    <location>
        <begin position="868"/>
        <end position="889"/>
    </location>
</feature>
<dbReference type="SMART" id="SM00330">
    <property type="entry name" value="PIPKc"/>
    <property type="match status" value="1"/>
</dbReference>
<dbReference type="Gene3D" id="3.30.810.10">
    <property type="entry name" value="2-Layer Sandwich"/>
    <property type="match status" value="1"/>
</dbReference>
<dbReference type="GO" id="GO:0005886">
    <property type="term" value="C:plasma membrane"/>
    <property type="evidence" value="ECO:0007669"/>
    <property type="project" value="TreeGrafter"/>
</dbReference>
<dbReference type="InterPro" id="IPR027484">
    <property type="entry name" value="PInositol-4-P-5-kinase_N"/>
</dbReference>
<feature type="region of interest" description="Disordered" evidence="2">
    <location>
        <begin position="592"/>
        <end position="616"/>
    </location>
</feature>
<dbReference type="OrthoDB" id="70770at2759"/>
<dbReference type="GO" id="GO:0016308">
    <property type="term" value="F:1-phosphatidylinositol-4-phosphate 5-kinase activity"/>
    <property type="evidence" value="ECO:0007669"/>
    <property type="project" value="TreeGrafter"/>
</dbReference>
<keyword evidence="3" id="KW-0472">Membrane</keyword>
<feature type="compositionally biased region" description="Basic and acidic residues" evidence="2">
    <location>
        <begin position="547"/>
        <end position="558"/>
    </location>
</feature>
<gene>
    <name evidence="5" type="ORF">KQP761_LOCUS18121</name>
</gene>